<evidence type="ECO:0000313" key="7">
    <source>
        <dbReference type="EMBL" id="AEY57639.1"/>
    </source>
</evidence>
<evidence type="ECO:0000256" key="2">
    <source>
        <dbReference type="ARBA" id="ARBA00022737"/>
    </source>
</evidence>
<dbReference type="GO" id="GO:0007411">
    <property type="term" value="P:axon guidance"/>
    <property type="evidence" value="ECO:0007669"/>
    <property type="project" value="TreeGrafter"/>
</dbReference>
<dbReference type="InterPro" id="IPR002049">
    <property type="entry name" value="LE_dom"/>
</dbReference>
<evidence type="ECO:0000256" key="1">
    <source>
        <dbReference type="ARBA" id="ARBA00022729"/>
    </source>
</evidence>
<dbReference type="PROSITE" id="PS01248">
    <property type="entry name" value="EGF_LAM_1"/>
    <property type="match status" value="1"/>
</dbReference>
<protein>
    <submittedName>
        <fullName evidence="7">Laminin subunit gamma-1</fullName>
    </submittedName>
</protein>
<dbReference type="AlphaFoldDB" id="V9IBG3"/>
<evidence type="ECO:0000256" key="4">
    <source>
        <dbReference type="ARBA" id="ARBA00023180"/>
    </source>
</evidence>
<dbReference type="PANTHER" id="PTHR10574:SF435">
    <property type="entry name" value="LAMININ SUBUNIT GAMMA-1"/>
    <property type="match status" value="1"/>
</dbReference>
<keyword evidence="4" id="KW-0325">Glycoprotein</keyword>
<proteinExistence type="evidence at transcript level"/>
<sequence>MSILSNLTAIKIRGTYTHQGRGFLDDVKLETALRGAAGESADWVEHCDCPHGYVGQFCESCAPGFHHDPPNGGPFALCIPCNCNNHADICEAETGICFK</sequence>
<accession>V9IBG3</accession>
<dbReference type="InterPro" id="IPR000034">
    <property type="entry name" value="Laminin_IV"/>
</dbReference>
<dbReference type="EMBL" id="JR037211">
    <property type="protein sequence ID" value="AEY57641.1"/>
    <property type="molecule type" value="mRNA"/>
</dbReference>
<keyword evidence="3" id="KW-1015">Disulfide bond</keyword>
<dbReference type="Pfam" id="PF00052">
    <property type="entry name" value="Laminin_B"/>
    <property type="match status" value="1"/>
</dbReference>
<evidence type="ECO:0000256" key="5">
    <source>
        <dbReference type="ARBA" id="ARBA00023292"/>
    </source>
</evidence>
<gene>
    <name evidence="7" type="ORF">ACCB00323.1</name>
    <name evidence="8" type="ORF">ACCB00323.2</name>
    <name evidence="9" type="ORF">ACCB00323.4</name>
</gene>
<evidence type="ECO:0000313" key="8">
    <source>
        <dbReference type="EMBL" id="AEY57640.1"/>
    </source>
</evidence>
<dbReference type="PANTHER" id="PTHR10574">
    <property type="entry name" value="NETRIN/LAMININ-RELATED"/>
    <property type="match status" value="1"/>
</dbReference>
<organism evidence="7">
    <name type="scientific">Apis cerana</name>
    <name type="common">Indian honeybee</name>
    <dbReference type="NCBI Taxonomy" id="7461"/>
    <lineage>
        <taxon>Eukaryota</taxon>
        <taxon>Metazoa</taxon>
        <taxon>Ecdysozoa</taxon>
        <taxon>Arthropoda</taxon>
        <taxon>Hexapoda</taxon>
        <taxon>Insecta</taxon>
        <taxon>Pterygota</taxon>
        <taxon>Neoptera</taxon>
        <taxon>Endopterygota</taxon>
        <taxon>Hymenoptera</taxon>
        <taxon>Apocrita</taxon>
        <taxon>Aculeata</taxon>
        <taxon>Apoidea</taxon>
        <taxon>Anthophila</taxon>
        <taxon>Apidae</taxon>
        <taxon>Apis</taxon>
    </lineage>
</organism>
<dbReference type="GO" id="GO:0005604">
    <property type="term" value="C:basement membrane"/>
    <property type="evidence" value="ECO:0007669"/>
    <property type="project" value="TreeGrafter"/>
</dbReference>
<name>V9IBG3_APICE</name>
<evidence type="ECO:0000259" key="6">
    <source>
        <dbReference type="PROSITE" id="PS51115"/>
    </source>
</evidence>
<dbReference type="InterPro" id="IPR050440">
    <property type="entry name" value="Laminin/Netrin_ECM"/>
</dbReference>
<dbReference type="Gene3D" id="2.170.300.10">
    <property type="entry name" value="Tie2 ligand-binding domain superfamily"/>
    <property type="match status" value="1"/>
</dbReference>
<reference evidence="7" key="1">
    <citation type="submission" date="2011-11" db="EMBL/GenBank/DDBJ databases">
        <title>Decoding the brain transcriptome of the Eastern honeybee (Apis cerana) based on pyrosequencing.</title>
        <authorList>
            <person name="Sun L."/>
            <person name="Zheng H."/>
            <person name="Wang Y."/>
            <person name="Xie X."/>
            <person name="Zhu Y."/>
            <person name="Gu W."/>
            <person name="Wang S."/>
        </authorList>
    </citation>
    <scope>NUCLEOTIDE SEQUENCE</scope>
    <source>
        <tissue evidence="7">Brain</tissue>
    </source>
</reference>
<dbReference type="Pfam" id="PF00053">
    <property type="entry name" value="EGF_laminin"/>
    <property type="match status" value="1"/>
</dbReference>
<dbReference type="EMBL" id="JR037209">
    <property type="protein sequence ID" value="AEY57640.1"/>
    <property type="molecule type" value="mRNA"/>
</dbReference>
<dbReference type="GO" id="GO:0009887">
    <property type="term" value="P:animal organ morphogenesis"/>
    <property type="evidence" value="ECO:0007669"/>
    <property type="project" value="TreeGrafter"/>
</dbReference>
<keyword evidence="2" id="KW-0677">Repeat</keyword>
<dbReference type="PROSITE" id="PS51115">
    <property type="entry name" value="LAMININ_IVA"/>
    <property type="match status" value="1"/>
</dbReference>
<dbReference type="CDD" id="cd00055">
    <property type="entry name" value="EGF_Lam"/>
    <property type="match status" value="1"/>
</dbReference>
<dbReference type="SUPFAM" id="SSF57196">
    <property type="entry name" value="EGF/Laminin"/>
    <property type="match status" value="1"/>
</dbReference>
<keyword evidence="5" id="KW-0424">Laminin EGF-like domain</keyword>
<keyword evidence="1" id="KW-0732">Signal</keyword>
<dbReference type="GO" id="GO:0009888">
    <property type="term" value="P:tissue development"/>
    <property type="evidence" value="ECO:0007669"/>
    <property type="project" value="TreeGrafter"/>
</dbReference>
<evidence type="ECO:0000256" key="3">
    <source>
        <dbReference type="ARBA" id="ARBA00023157"/>
    </source>
</evidence>
<feature type="domain" description="Laminin IV type A" evidence="6">
    <location>
        <begin position="1"/>
        <end position="46"/>
    </location>
</feature>
<dbReference type="EMBL" id="JR037208">
    <property type="protein sequence ID" value="AEY57639.1"/>
    <property type="molecule type" value="mRNA"/>
</dbReference>
<evidence type="ECO:0000313" key="9">
    <source>
        <dbReference type="EMBL" id="AEY57641.1"/>
    </source>
</evidence>